<organism evidence="2 3">
    <name type="scientific">Biomaibacter acetigenes</name>
    <dbReference type="NCBI Taxonomy" id="2316383"/>
    <lineage>
        <taxon>Bacteria</taxon>
        <taxon>Bacillati</taxon>
        <taxon>Bacillota</taxon>
        <taxon>Clostridia</taxon>
        <taxon>Thermosediminibacterales</taxon>
        <taxon>Tepidanaerobacteraceae</taxon>
        <taxon>Biomaibacter</taxon>
    </lineage>
</organism>
<feature type="coiled-coil region" evidence="1">
    <location>
        <begin position="18"/>
        <end position="45"/>
    </location>
</feature>
<accession>A0A3G2R4T8</accession>
<dbReference type="Proteomes" id="UP000280960">
    <property type="component" value="Chromosome"/>
</dbReference>
<dbReference type="KEGG" id="bacg:D2962_07775"/>
<dbReference type="EMBL" id="CP033169">
    <property type="protein sequence ID" value="AYO30534.1"/>
    <property type="molecule type" value="Genomic_DNA"/>
</dbReference>
<sequence length="280" mass="32542">MIGVHIIDAAQRNTIRDLMDAEQRKKLINREISDINEELKNYQDLPALESRSAALKVLLNEIKQKRALLVRFTEIRQRLVPTTQGIEEACNILDKTTNVGKAETIYHKIVNNSDRISLLKVLNRRIYETDNQISHMKGMLRNTEGIFAAEKISQELEEIKEKVRKYDQILKKMILIDQQMKDQSRQLGSFEHVRDTENQIENISEKNMKLVSLGNIRKNLNDVDSSIKKGEMYLKQIIQSLDSMTRQYAYLLKKLSRCPTCLNPIDDQTAQRIIVEMLES</sequence>
<evidence type="ECO:0008006" key="4">
    <source>
        <dbReference type="Google" id="ProtNLM"/>
    </source>
</evidence>
<evidence type="ECO:0000313" key="2">
    <source>
        <dbReference type="EMBL" id="AYO30534.1"/>
    </source>
</evidence>
<dbReference type="AlphaFoldDB" id="A0A3G2R4T8"/>
<gene>
    <name evidence="2" type="ORF">D2962_07775</name>
</gene>
<evidence type="ECO:0000256" key="1">
    <source>
        <dbReference type="SAM" id="Coils"/>
    </source>
</evidence>
<proteinExistence type="predicted"/>
<keyword evidence="3" id="KW-1185">Reference proteome</keyword>
<reference evidence="2 3" key="1">
    <citation type="submission" date="2018-10" db="EMBL/GenBank/DDBJ databases">
        <authorList>
            <person name="Zhang X."/>
        </authorList>
    </citation>
    <scope>NUCLEOTIDE SEQUENCE [LARGE SCALE GENOMIC DNA]</scope>
    <source>
        <strain evidence="2 3">SK-G1</strain>
    </source>
</reference>
<evidence type="ECO:0000313" key="3">
    <source>
        <dbReference type="Proteomes" id="UP000280960"/>
    </source>
</evidence>
<keyword evidence="1" id="KW-0175">Coiled coil</keyword>
<dbReference type="RefSeq" id="WP_122014651.1">
    <property type="nucleotide sequence ID" value="NZ_CP033169.1"/>
</dbReference>
<name>A0A3G2R4T8_9FIRM</name>
<protein>
    <recommendedName>
        <fullName evidence="4">Exonuclease SbcC</fullName>
    </recommendedName>
</protein>